<dbReference type="Proteomes" id="UP000605148">
    <property type="component" value="Unassembled WGS sequence"/>
</dbReference>
<feature type="region of interest" description="Disordered" evidence="1">
    <location>
        <begin position="30"/>
        <end position="50"/>
    </location>
</feature>
<dbReference type="EMBL" id="BMFA01000003">
    <property type="protein sequence ID" value="GGB41837.1"/>
    <property type="molecule type" value="Genomic_DNA"/>
</dbReference>
<comment type="caution">
    <text evidence="2">The sequence shown here is derived from an EMBL/GenBank/DDBJ whole genome shotgun (WGS) entry which is preliminary data.</text>
</comment>
<dbReference type="AlphaFoldDB" id="A0A916TEF5"/>
<gene>
    <name evidence="2" type="ORF">GCM10011316_12250</name>
</gene>
<accession>A0A916TEF5</accession>
<organism evidence="2 3">
    <name type="scientific">Roseibium aquae</name>
    <dbReference type="NCBI Taxonomy" id="1323746"/>
    <lineage>
        <taxon>Bacteria</taxon>
        <taxon>Pseudomonadati</taxon>
        <taxon>Pseudomonadota</taxon>
        <taxon>Alphaproteobacteria</taxon>
        <taxon>Hyphomicrobiales</taxon>
        <taxon>Stappiaceae</taxon>
        <taxon>Roseibium</taxon>
    </lineage>
</organism>
<protein>
    <submittedName>
        <fullName evidence="2">Uncharacterized protein</fullName>
    </submittedName>
</protein>
<dbReference type="RefSeq" id="WP_172972013.1">
    <property type="nucleotide sequence ID" value="NZ_BMFA01000003.1"/>
</dbReference>
<sequence>MFDVYAHSFLEATRFTANTRPDPKTQTHLLRTARRHPEKSDRWLRGHHLI</sequence>
<reference evidence="2" key="2">
    <citation type="submission" date="2020-09" db="EMBL/GenBank/DDBJ databases">
        <authorList>
            <person name="Sun Q."/>
            <person name="Zhou Y."/>
        </authorList>
    </citation>
    <scope>NUCLEOTIDE SEQUENCE</scope>
    <source>
        <strain evidence="2">CGMCC 1.12426</strain>
    </source>
</reference>
<evidence type="ECO:0000313" key="2">
    <source>
        <dbReference type="EMBL" id="GGB41837.1"/>
    </source>
</evidence>
<evidence type="ECO:0000313" key="3">
    <source>
        <dbReference type="Proteomes" id="UP000605148"/>
    </source>
</evidence>
<name>A0A916TEF5_9HYPH</name>
<evidence type="ECO:0000256" key="1">
    <source>
        <dbReference type="SAM" id="MobiDB-lite"/>
    </source>
</evidence>
<proteinExistence type="predicted"/>
<reference evidence="2" key="1">
    <citation type="journal article" date="2014" name="Int. J. Syst. Evol. Microbiol.">
        <title>Complete genome sequence of Corynebacterium casei LMG S-19264T (=DSM 44701T), isolated from a smear-ripened cheese.</title>
        <authorList>
            <consortium name="US DOE Joint Genome Institute (JGI-PGF)"/>
            <person name="Walter F."/>
            <person name="Albersmeier A."/>
            <person name="Kalinowski J."/>
            <person name="Ruckert C."/>
        </authorList>
    </citation>
    <scope>NUCLEOTIDE SEQUENCE</scope>
    <source>
        <strain evidence="2">CGMCC 1.12426</strain>
    </source>
</reference>
<keyword evidence="3" id="KW-1185">Reference proteome</keyword>